<evidence type="ECO:0000256" key="2">
    <source>
        <dbReference type="SAM" id="SignalP"/>
    </source>
</evidence>
<keyword evidence="2" id="KW-0732">Signal</keyword>
<gene>
    <name evidence="3" type="ORF">H9736_00750</name>
</gene>
<dbReference type="PROSITE" id="PS51257">
    <property type="entry name" value="PROKAR_LIPOPROTEIN"/>
    <property type="match status" value="1"/>
</dbReference>
<evidence type="ECO:0000313" key="4">
    <source>
        <dbReference type="Proteomes" id="UP000886800"/>
    </source>
</evidence>
<comment type="caution">
    <text evidence="3">The sequence shown here is derived from an EMBL/GenBank/DDBJ whole genome shotgun (WGS) entry which is preliminary data.</text>
</comment>
<evidence type="ECO:0000313" key="3">
    <source>
        <dbReference type="EMBL" id="HIX64755.1"/>
    </source>
</evidence>
<reference evidence="3" key="2">
    <citation type="submission" date="2021-04" db="EMBL/GenBank/DDBJ databases">
        <authorList>
            <person name="Gilroy R."/>
        </authorList>
    </citation>
    <scope>NUCLEOTIDE SEQUENCE</scope>
    <source>
        <strain evidence="3">CHK188-5543</strain>
    </source>
</reference>
<dbReference type="Proteomes" id="UP000886800">
    <property type="component" value="Unassembled WGS sequence"/>
</dbReference>
<feature type="signal peptide" evidence="2">
    <location>
        <begin position="1"/>
        <end position="21"/>
    </location>
</feature>
<sequence>MRKRLFAAALAAALLSGCAGRAPEPPAASSRAAEMASPAPAVSSSQAAEASSAPAAEPLPGPGNQLAQGDSCLMLADRLLMTQAPEGEQSASQQLIQEFRERMLVTLDQGPNAPGGIEELVEQSPEAVVFPNARMFEVLGMDSAAYHYERANAFFENHRAGQADSLVVVGSGGTLILNLEVLRTEKGTLTRYLLDLDDTFLQTVETVSETEAAWNVGGKPEREWGMQFPKYGLVPVLIAGQAHPATPQEAAQALQSYLETDPSSGNWPEGELALEELPARQIAGESCWAFRAAGYLGSQTLLVNEDLSHFYRMEVIEQGREGPVLQVRPAQSPEELAAAALPQGPIREE</sequence>
<dbReference type="AlphaFoldDB" id="A0A9D1WQ52"/>
<feature type="chain" id="PRO_5039615537" evidence="2">
    <location>
        <begin position="22"/>
        <end position="349"/>
    </location>
</feature>
<evidence type="ECO:0000256" key="1">
    <source>
        <dbReference type="SAM" id="MobiDB-lite"/>
    </source>
</evidence>
<dbReference type="EMBL" id="DXES01000014">
    <property type="protein sequence ID" value="HIX64755.1"/>
    <property type="molecule type" value="Genomic_DNA"/>
</dbReference>
<protein>
    <submittedName>
        <fullName evidence="3">Uncharacterized protein</fullName>
    </submittedName>
</protein>
<accession>A0A9D1WQ52</accession>
<name>A0A9D1WQ52_9FIRM</name>
<feature type="compositionally biased region" description="Low complexity" evidence="1">
    <location>
        <begin position="27"/>
        <end position="58"/>
    </location>
</feature>
<reference evidence="3" key="1">
    <citation type="journal article" date="2021" name="PeerJ">
        <title>Extensive microbial diversity within the chicken gut microbiome revealed by metagenomics and culture.</title>
        <authorList>
            <person name="Gilroy R."/>
            <person name="Ravi A."/>
            <person name="Getino M."/>
            <person name="Pursley I."/>
            <person name="Horton D.L."/>
            <person name="Alikhan N.F."/>
            <person name="Baker D."/>
            <person name="Gharbi K."/>
            <person name="Hall N."/>
            <person name="Watson M."/>
            <person name="Adriaenssens E.M."/>
            <person name="Foster-Nyarko E."/>
            <person name="Jarju S."/>
            <person name="Secka A."/>
            <person name="Antonio M."/>
            <person name="Oren A."/>
            <person name="Chaudhuri R.R."/>
            <person name="La Ragione R."/>
            <person name="Hildebrand F."/>
            <person name="Pallen M.J."/>
        </authorList>
    </citation>
    <scope>NUCLEOTIDE SEQUENCE</scope>
    <source>
        <strain evidence="3">CHK188-5543</strain>
    </source>
</reference>
<feature type="region of interest" description="Disordered" evidence="1">
    <location>
        <begin position="20"/>
        <end position="67"/>
    </location>
</feature>
<organism evidence="3 4">
    <name type="scientific">Candidatus Anaerotruncus excrementipullorum</name>
    <dbReference type="NCBI Taxonomy" id="2838465"/>
    <lineage>
        <taxon>Bacteria</taxon>
        <taxon>Bacillati</taxon>
        <taxon>Bacillota</taxon>
        <taxon>Clostridia</taxon>
        <taxon>Eubacteriales</taxon>
        <taxon>Oscillospiraceae</taxon>
        <taxon>Anaerotruncus</taxon>
    </lineage>
</organism>
<proteinExistence type="predicted"/>